<evidence type="ECO:0000256" key="2">
    <source>
        <dbReference type="SAM" id="Phobius"/>
    </source>
</evidence>
<dbReference type="InterPro" id="IPR031876">
    <property type="entry name" value="DUF4760"/>
</dbReference>
<evidence type="ECO:0000313" key="4">
    <source>
        <dbReference type="Proteomes" id="UP000463224"/>
    </source>
</evidence>
<feature type="region of interest" description="Disordered" evidence="1">
    <location>
        <begin position="1"/>
        <end position="20"/>
    </location>
</feature>
<sequence length="220" mass="25138">MSETGGGGEGRKKRRKLPETVTAFPDVPAHELKEEPNPFNDPDWRMLGYAWTGFALRIVLVLAAIFSVYQYMQAREEQRIERTLQLVELWERPEYQDAQRALKQRLSALNEKHAGLLGKSPSQAEIAIYYDRIGIEAMKAGGGEMPLEEFREAFDRLVYFLNRLSFCVEGNLCSQAVADAYFLDFAKSFWGYFGGFVAEQRRRGAPNFASAIEDYVTTER</sequence>
<organism evidence="3 4">
    <name type="scientific">Nitratireductor arenosus</name>
    <dbReference type="NCBI Taxonomy" id="2682096"/>
    <lineage>
        <taxon>Bacteria</taxon>
        <taxon>Pseudomonadati</taxon>
        <taxon>Pseudomonadota</taxon>
        <taxon>Alphaproteobacteria</taxon>
        <taxon>Hyphomicrobiales</taxon>
        <taxon>Phyllobacteriaceae</taxon>
        <taxon>Nitratireductor</taxon>
    </lineage>
</organism>
<dbReference type="AlphaFoldDB" id="A0A844Q9P4"/>
<reference evidence="3 4" key="1">
    <citation type="submission" date="2019-12" db="EMBL/GenBank/DDBJ databases">
        <title>Nitratireductor arenosus sp. nov., Isolated from sea sand, Jeju island, South Korea.</title>
        <authorList>
            <person name="Kim W."/>
        </authorList>
    </citation>
    <scope>NUCLEOTIDE SEQUENCE [LARGE SCALE GENOMIC DNA]</scope>
    <source>
        <strain evidence="3 4">CAU 1489</strain>
    </source>
</reference>
<keyword evidence="4" id="KW-1185">Reference proteome</keyword>
<feature type="transmembrane region" description="Helical" evidence="2">
    <location>
        <begin position="48"/>
        <end position="69"/>
    </location>
</feature>
<protein>
    <submittedName>
        <fullName evidence="3">Uncharacterized protein</fullName>
    </submittedName>
</protein>
<dbReference type="RefSeq" id="WP_156711690.1">
    <property type="nucleotide sequence ID" value="NZ_WPHG01000001.1"/>
</dbReference>
<evidence type="ECO:0000313" key="3">
    <source>
        <dbReference type="EMBL" id="MVA96786.1"/>
    </source>
</evidence>
<name>A0A844Q9P4_9HYPH</name>
<gene>
    <name evidence="3" type="ORF">GN330_05935</name>
</gene>
<keyword evidence="2" id="KW-0472">Membrane</keyword>
<dbReference type="EMBL" id="WPHG01000001">
    <property type="protein sequence ID" value="MVA96786.1"/>
    <property type="molecule type" value="Genomic_DNA"/>
</dbReference>
<dbReference type="Proteomes" id="UP000463224">
    <property type="component" value="Unassembled WGS sequence"/>
</dbReference>
<comment type="caution">
    <text evidence="3">The sequence shown here is derived from an EMBL/GenBank/DDBJ whole genome shotgun (WGS) entry which is preliminary data.</text>
</comment>
<proteinExistence type="predicted"/>
<evidence type="ECO:0000256" key="1">
    <source>
        <dbReference type="SAM" id="MobiDB-lite"/>
    </source>
</evidence>
<keyword evidence="2" id="KW-1133">Transmembrane helix</keyword>
<dbReference type="Pfam" id="PF15956">
    <property type="entry name" value="DUF4760"/>
    <property type="match status" value="1"/>
</dbReference>
<accession>A0A844Q9P4</accession>
<keyword evidence="2" id="KW-0812">Transmembrane</keyword>